<evidence type="ECO:0000313" key="4">
    <source>
        <dbReference type="Proteomes" id="UP000255098"/>
    </source>
</evidence>
<name>A0A379AQF8_AVIAV</name>
<dbReference type="Pfam" id="PF04984">
    <property type="entry name" value="Phage_sheath_1"/>
    <property type="match status" value="1"/>
</dbReference>
<dbReference type="InterPro" id="IPR052042">
    <property type="entry name" value="Tail_sheath_structural"/>
</dbReference>
<evidence type="ECO:0000259" key="2">
    <source>
        <dbReference type="Pfam" id="PF04984"/>
    </source>
</evidence>
<comment type="similarity">
    <text evidence="1">Belongs to the myoviridae tail sheath protein family.</text>
</comment>
<dbReference type="PANTHER" id="PTHR35861">
    <property type="match status" value="1"/>
</dbReference>
<evidence type="ECO:0000313" key="3">
    <source>
        <dbReference type="EMBL" id="SUB23927.1"/>
    </source>
</evidence>
<organism evidence="3 4">
    <name type="scientific">Avibacterium avium</name>
    <name type="common">Pasteurella avium</name>
    <dbReference type="NCBI Taxonomy" id="751"/>
    <lineage>
        <taxon>Bacteria</taxon>
        <taxon>Pseudomonadati</taxon>
        <taxon>Pseudomonadota</taxon>
        <taxon>Gammaproteobacteria</taxon>
        <taxon>Pasteurellales</taxon>
        <taxon>Pasteurellaceae</taxon>
        <taxon>Avibacterium</taxon>
    </lineage>
</organism>
<sequence>MAVAFHHGSETERINGGTVAIRQIDGAIIGLIGSAPIGSTNEITLCQTAKHFAQFGNLVDKGYTICDALDIIKRYEAGTVYVINVLDPKKHRTTVSDEVLSQNADTLMAQTAKAGLIELTLKSEGSPLTAGKDYTVNLLTGEITFTRLQTELTATYTYADPSKVTESDIRGGIESSTGKRTGFELLKMGFIEFGADAKIIICPEFDQQAGVMSSLATLADKLNAIAYINAPKGTTLSQAITGRGSNGTINFYTSSDRAHLFFPHVIGERGSLESLATHAAGLRMKTDVDQGYWFSTSNRELKGVQGVEVKLIARVNDVQSETNQLNSRGITTVFNSYGTGYRLWGNRLACYPTVTHITNFEVVQRTADLIDESIAQAELQYIDRPIDDALLDSLLGTIETYMGTLKSIVGYSVSLDPDADLVDAFSQGLVPLQYDFTPKIPAERIRNKSVVTRKYLVNLTSRGGQ</sequence>
<dbReference type="RefSeq" id="WP_115249205.1">
    <property type="nucleotide sequence ID" value="NZ_UGSP01000001.1"/>
</dbReference>
<reference evidence="3 4" key="1">
    <citation type="submission" date="2018-06" db="EMBL/GenBank/DDBJ databases">
        <authorList>
            <consortium name="Pathogen Informatics"/>
            <person name="Doyle S."/>
        </authorList>
    </citation>
    <scope>NUCLEOTIDE SEQUENCE [LARGE SCALE GENOMIC DNA]</scope>
    <source>
        <strain evidence="4">NCTC 11297</strain>
    </source>
</reference>
<dbReference type="GeneID" id="300133154"/>
<dbReference type="Proteomes" id="UP000255098">
    <property type="component" value="Unassembled WGS sequence"/>
</dbReference>
<dbReference type="PANTHER" id="PTHR35861:SF1">
    <property type="entry name" value="PHAGE TAIL SHEATH PROTEIN"/>
    <property type="match status" value="1"/>
</dbReference>
<dbReference type="InterPro" id="IPR035089">
    <property type="entry name" value="Phage_sheath_subtilisin"/>
</dbReference>
<accession>A0A379AQF8</accession>
<evidence type="ECO:0000256" key="1">
    <source>
        <dbReference type="ARBA" id="ARBA00008005"/>
    </source>
</evidence>
<gene>
    <name evidence="3" type="ORF">NCTC11297_00942</name>
</gene>
<keyword evidence="4" id="KW-1185">Reference proteome</keyword>
<proteinExistence type="inferred from homology"/>
<feature type="domain" description="Tail sheath protein subtilisin-like" evidence="2">
    <location>
        <begin position="194"/>
        <end position="347"/>
    </location>
</feature>
<dbReference type="EMBL" id="UGSP01000001">
    <property type="protein sequence ID" value="SUB23927.1"/>
    <property type="molecule type" value="Genomic_DNA"/>
</dbReference>
<dbReference type="AlphaFoldDB" id="A0A379AQF8"/>
<protein>
    <submittedName>
        <fullName evidence="3">Phage tail sheath protein</fullName>
    </submittedName>
</protein>